<evidence type="ECO:0000259" key="11">
    <source>
        <dbReference type="Pfam" id="PF07730"/>
    </source>
</evidence>
<evidence type="ECO:0000256" key="9">
    <source>
        <dbReference type="SAM" id="Phobius"/>
    </source>
</evidence>
<keyword evidence="9" id="KW-0472">Membrane</keyword>
<dbReference type="GO" id="GO:0046983">
    <property type="term" value="F:protein dimerization activity"/>
    <property type="evidence" value="ECO:0007669"/>
    <property type="project" value="InterPro"/>
</dbReference>
<name>A0A4R5BEW1_9ACTN</name>
<dbReference type="InterPro" id="IPR036890">
    <property type="entry name" value="HATPase_C_sf"/>
</dbReference>
<proteinExistence type="predicted"/>
<feature type="transmembrane region" description="Helical" evidence="9">
    <location>
        <begin position="33"/>
        <end position="60"/>
    </location>
</feature>
<feature type="transmembrane region" description="Helical" evidence="9">
    <location>
        <begin position="72"/>
        <end position="93"/>
    </location>
</feature>
<dbReference type="OrthoDB" id="227596at2"/>
<dbReference type="PANTHER" id="PTHR24421">
    <property type="entry name" value="NITRATE/NITRITE SENSOR PROTEIN NARX-RELATED"/>
    <property type="match status" value="1"/>
</dbReference>
<feature type="domain" description="Signal transduction histidine kinase subgroup 3 dimerisation and phosphoacceptor" evidence="11">
    <location>
        <begin position="149"/>
        <end position="210"/>
    </location>
</feature>
<keyword evidence="4" id="KW-0808">Transferase</keyword>
<dbReference type="EMBL" id="SMKU01000108">
    <property type="protein sequence ID" value="TDD83833.1"/>
    <property type="molecule type" value="Genomic_DNA"/>
</dbReference>
<keyword evidence="3" id="KW-0597">Phosphoprotein</keyword>
<dbReference type="EC" id="2.7.13.3" evidence="2"/>
<evidence type="ECO:0000256" key="6">
    <source>
        <dbReference type="ARBA" id="ARBA00022777"/>
    </source>
</evidence>
<protein>
    <recommendedName>
        <fullName evidence="2">histidine kinase</fullName>
        <ecNumber evidence="2">2.7.13.3</ecNumber>
    </recommendedName>
</protein>
<keyword evidence="7" id="KW-0067">ATP-binding</keyword>
<keyword evidence="9" id="KW-1133">Transmembrane helix</keyword>
<organism evidence="12 13">
    <name type="scientific">Actinomadura rubrisoli</name>
    <dbReference type="NCBI Taxonomy" id="2530368"/>
    <lineage>
        <taxon>Bacteria</taxon>
        <taxon>Bacillati</taxon>
        <taxon>Actinomycetota</taxon>
        <taxon>Actinomycetes</taxon>
        <taxon>Streptosporangiales</taxon>
        <taxon>Thermomonosporaceae</taxon>
        <taxon>Actinomadura</taxon>
    </lineage>
</organism>
<evidence type="ECO:0000256" key="4">
    <source>
        <dbReference type="ARBA" id="ARBA00022679"/>
    </source>
</evidence>
<dbReference type="GO" id="GO:0005524">
    <property type="term" value="F:ATP binding"/>
    <property type="evidence" value="ECO:0007669"/>
    <property type="project" value="UniProtKB-KW"/>
</dbReference>
<feature type="transmembrane region" description="Helical" evidence="9">
    <location>
        <begin position="377"/>
        <end position="398"/>
    </location>
</feature>
<dbReference type="InterPro" id="IPR003594">
    <property type="entry name" value="HATPase_dom"/>
</dbReference>
<keyword evidence="5" id="KW-0547">Nucleotide-binding</keyword>
<dbReference type="AlphaFoldDB" id="A0A4R5BEW1"/>
<keyword evidence="8" id="KW-0902">Two-component regulatory system</keyword>
<accession>A0A4R5BEW1</accession>
<gene>
    <name evidence="12" type="ORF">E1298_20755</name>
</gene>
<keyword evidence="9" id="KW-0812">Transmembrane</keyword>
<dbReference type="GO" id="GO:0000155">
    <property type="term" value="F:phosphorelay sensor kinase activity"/>
    <property type="evidence" value="ECO:0007669"/>
    <property type="project" value="InterPro"/>
</dbReference>
<keyword evidence="13" id="KW-1185">Reference proteome</keyword>
<comment type="caution">
    <text evidence="12">The sequence shown here is derived from an EMBL/GenBank/DDBJ whole genome shotgun (WGS) entry which is preliminary data.</text>
</comment>
<dbReference type="Gene3D" id="1.20.5.1930">
    <property type="match status" value="1"/>
</dbReference>
<dbReference type="InterPro" id="IPR011712">
    <property type="entry name" value="Sig_transdc_His_kin_sub3_dim/P"/>
</dbReference>
<dbReference type="GO" id="GO:0016020">
    <property type="term" value="C:membrane"/>
    <property type="evidence" value="ECO:0007669"/>
    <property type="project" value="InterPro"/>
</dbReference>
<dbReference type="Proteomes" id="UP000294513">
    <property type="component" value="Unassembled WGS sequence"/>
</dbReference>
<keyword evidence="6 12" id="KW-0418">Kinase</keyword>
<dbReference type="Pfam" id="PF02518">
    <property type="entry name" value="HATPase_c"/>
    <property type="match status" value="1"/>
</dbReference>
<evidence type="ECO:0000256" key="3">
    <source>
        <dbReference type="ARBA" id="ARBA00022553"/>
    </source>
</evidence>
<comment type="catalytic activity">
    <reaction evidence="1">
        <text>ATP + protein L-histidine = ADP + protein N-phospho-L-histidine.</text>
        <dbReference type="EC" id="2.7.13.3"/>
    </reaction>
</comment>
<evidence type="ECO:0000256" key="2">
    <source>
        <dbReference type="ARBA" id="ARBA00012438"/>
    </source>
</evidence>
<dbReference type="InterPro" id="IPR050482">
    <property type="entry name" value="Sensor_HK_TwoCompSys"/>
</dbReference>
<evidence type="ECO:0000259" key="10">
    <source>
        <dbReference type="Pfam" id="PF02518"/>
    </source>
</evidence>
<evidence type="ECO:0000313" key="13">
    <source>
        <dbReference type="Proteomes" id="UP000294513"/>
    </source>
</evidence>
<evidence type="ECO:0000313" key="12">
    <source>
        <dbReference type="EMBL" id="TDD83833.1"/>
    </source>
</evidence>
<feature type="domain" description="Histidine kinase/HSP90-like ATPase" evidence="10">
    <location>
        <begin position="253"/>
        <end position="343"/>
    </location>
</feature>
<dbReference type="CDD" id="cd16917">
    <property type="entry name" value="HATPase_UhpB-NarQ-NarX-like"/>
    <property type="match status" value="1"/>
</dbReference>
<sequence>MTFDSVGRFTDCRIVTLVKRMVVKAVARSGNPLVMAAVCTAGLSVLSLWWVPPTVVLSFLAGRLPSRARLAALALLALVAAGMIAVSVVPSWLSMGSRFVAMLVVAAMLPWFAGRFWRQYRALVRAGWERAEHLEREQRLVADQARLRERARIAQDMHDLLGHDLSLIALSAGALKLAPDLPAGHREAAAEIRARAGAAVDHLGEVIGILSADGREDPMATDVQGLVAGASAAGLPVALSTEGEPPVVSPVAERAVHRVVQEALTNVAKHAPGAPVTVRIVYRDAETEVRVENEPAPGGIPAATNAGGGRGLVGLDERVRVVGGSLEYGPRGRGFAVIARIPHAPGAAPRLAATTERKKDSVPLEHRRARRRLDRTMLAAVAVPLAAVVLLGAGLRAWDLMLVRATVLSPDDYARIHVGQDRAEFTGILPERQKPEHSDEPSPGPGVQCEYYAMTANPFDDRSGDAYRLCFRAGRLVSKQVNAQ</sequence>
<reference evidence="12 13" key="1">
    <citation type="submission" date="2019-03" db="EMBL/GenBank/DDBJ databases">
        <title>Draft genome sequences of novel Actinobacteria.</title>
        <authorList>
            <person name="Sahin N."/>
            <person name="Ay H."/>
            <person name="Saygin H."/>
        </authorList>
    </citation>
    <scope>NUCLEOTIDE SEQUENCE [LARGE SCALE GENOMIC DNA]</scope>
    <source>
        <strain evidence="12 13">H3C3</strain>
    </source>
</reference>
<dbReference type="Pfam" id="PF07730">
    <property type="entry name" value="HisKA_3"/>
    <property type="match status" value="1"/>
</dbReference>
<dbReference type="PANTHER" id="PTHR24421:SF10">
    <property type="entry name" value="NITRATE_NITRITE SENSOR PROTEIN NARQ"/>
    <property type="match status" value="1"/>
</dbReference>
<dbReference type="SUPFAM" id="SSF55874">
    <property type="entry name" value="ATPase domain of HSP90 chaperone/DNA topoisomerase II/histidine kinase"/>
    <property type="match status" value="1"/>
</dbReference>
<evidence type="ECO:0000256" key="7">
    <source>
        <dbReference type="ARBA" id="ARBA00022840"/>
    </source>
</evidence>
<evidence type="ECO:0000256" key="8">
    <source>
        <dbReference type="ARBA" id="ARBA00023012"/>
    </source>
</evidence>
<evidence type="ECO:0000256" key="5">
    <source>
        <dbReference type="ARBA" id="ARBA00022741"/>
    </source>
</evidence>
<dbReference type="Gene3D" id="3.30.565.10">
    <property type="entry name" value="Histidine kinase-like ATPase, C-terminal domain"/>
    <property type="match status" value="1"/>
</dbReference>
<evidence type="ECO:0000256" key="1">
    <source>
        <dbReference type="ARBA" id="ARBA00000085"/>
    </source>
</evidence>